<dbReference type="PRINTS" id="PR01887">
    <property type="entry name" value="SPECTRNALPHA"/>
</dbReference>
<dbReference type="Gene3D" id="2.30.30.40">
    <property type="entry name" value="SH3 Domains"/>
    <property type="match status" value="1"/>
</dbReference>
<dbReference type="GO" id="GO:0051666">
    <property type="term" value="P:actin cortical patch localization"/>
    <property type="evidence" value="ECO:0007669"/>
    <property type="project" value="InterPro"/>
</dbReference>
<evidence type="ECO:0000256" key="2">
    <source>
        <dbReference type="PROSITE-ProRule" id="PRU00192"/>
    </source>
</evidence>
<evidence type="ECO:0000313" key="6">
    <source>
        <dbReference type="EMBL" id="KAG0655118.1"/>
    </source>
</evidence>
<dbReference type="SMART" id="SM00326">
    <property type="entry name" value="SH3"/>
    <property type="match status" value="1"/>
</dbReference>
<dbReference type="PANTHER" id="PTHR47174:SF1">
    <property type="entry name" value="REDUCED VIABILITY UPON STARVATION PROTEIN 167"/>
    <property type="match status" value="1"/>
</dbReference>
<dbReference type="GO" id="GO:1990528">
    <property type="term" value="C:Rvs161p-Rvs167p complex"/>
    <property type="evidence" value="ECO:0007669"/>
    <property type="project" value="TreeGrafter"/>
</dbReference>
<feature type="domain" description="SH3" evidence="4">
    <location>
        <begin position="344"/>
        <end position="403"/>
    </location>
</feature>
<feature type="domain" description="BAR" evidence="5">
    <location>
        <begin position="10"/>
        <end position="242"/>
    </location>
</feature>
<comment type="caution">
    <text evidence="6">The sequence shown here is derived from an EMBL/GenBank/DDBJ whole genome shotgun (WGS) entry which is preliminary data.</text>
</comment>
<dbReference type="GO" id="GO:0097320">
    <property type="term" value="P:plasma membrane tubulation"/>
    <property type="evidence" value="ECO:0007669"/>
    <property type="project" value="TreeGrafter"/>
</dbReference>
<name>A0A9P6VUA0_RHOMI</name>
<keyword evidence="7" id="KW-1185">Reference proteome</keyword>
<dbReference type="PANTHER" id="PTHR47174">
    <property type="entry name" value="BRIDGING INTEGRATOR 3"/>
    <property type="match status" value="1"/>
</dbReference>
<proteinExistence type="predicted"/>
<dbReference type="FunFam" id="2.30.30.40:FF:000100">
    <property type="entry name" value="SH3 domain-containing YSC84-like protein 1"/>
    <property type="match status" value="1"/>
</dbReference>
<evidence type="ECO:0008006" key="8">
    <source>
        <dbReference type="Google" id="ProtNLM"/>
    </source>
</evidence>
<dbReference type="GO" id="GO:0043332">
    <property type="term" value="C:mating projection tip"/>
    <property type="evidence" value="ECO:0007669"/>
    <property type="project" value="TreeGrafter"/>
</dbReference>
<dbReference type="SMART" id="SM00721">
    <property type="entry name" value="BAR"/>
    <property type="match status" value="1"/>
</dbReference>
<dbReference type="CDD" id="cd07599">
    <property type="entry name" value="BAR_Rvs167p"/>
    <property type="match status" value="1"/>
</dbReference>
<gene>
    <name evidence="6" type="ORF">C6P46_001164</name>
</gene>
<dbReference type="Gene3D" id="1.20.1270.60">
    <property type="entry name" value="Arfaptin homology (AH) domain/BAR domain"/>
    <property type="match status" value="1"/>
</dbReference>
<dbReference type="InterPro" id="IPR027267">
    <property type="entry name" value="AH/BAR_dom_sf"/>
</dbReference>
<dbReference type="Proteomes" id="UP000777482">
    <property type="component" value="Unassembled WGS sequence"/>
</dbReference>
<dbReference type="SUPFAM" id="SSF50044">
    <property type="entry name" value="SH3-domain"/>
    <property type="match status" value="1"/>
</dbReference>
<dbReference type="GO" id="GO:0006897">
    <property type="term" value="P:endocytosis"/>
    <property type="evidence" value="ECO:0007669"/>
    <property type="project" value="InterPro"/>
</dbReference>
<dbReference type="Pfam" id="PF00018">
    <property type="entry name" value="SH3_1"/>
    <property type="match status" value="1"/>
</dbReference>
<evidence type="ECO:0000259" key="4">
    <source>
        <dbReference type="PROSITE" id="PS50002"/>
    </source>
</evidence>
<organism evidence="6 7">
    <name type="scientific">Rhodotorula mucilaginosa</name>
    <name type="common">Yeast</name>
    <name type="synonym">Rhodotorula rubra</name>
    <dbReference type="NCBI Taxonomy" id="5537"/>
    <lineage>
        <taxon>Eukaryota</taxon>
        <taxon>Fungi</taxon>
        <taxon>Dikarya</taxon>
        <taxon>Basidiomycota</taxon>
        <taxon>Pucciniomycotina</taxon>
        <taxon>Microbotryomycetes</taxon>
        <taxon>Sporidiobolales</taxon>
        <taxon>Sporidiobolaceae</taxon>
        <taxon>Rhodotorula</taxon>
    </lineage>
</organism>
<evidence type="ECO:0000313" key="7">
    <source>
        <dbReference type="Proteomes" id="UP000777482"/>
    </source>
</evidence>
<dbReference type="GO" id="GO:0030479">
    <property type="term" value="C:actin cortical patch"/>
    <property type="evidence" value="ECO:0007669"/>
    <property type="project" value="TreeGrafter"/>
</dbReference>
<protein>
    <recommendedName>
        <fullName evidence="8">BAR-domain-containing protein</fullName>
    </recommendedName>
</protein>
<evidence type="ECO:0000259" key="5">
    <source>
        <dbReference type="PROSITE" id="PS51021"/>
    </source>
</evidence>
<dbReference type="PROSITE" id="PS51021">
    <property type="entry name" value="BAR"/>
    <property type="match status" value="1"/>
</dbReference>
<dbReference type="AlphaFoldDB" id="A0A9P6VUA0"/>
<reference evidence="6 7" key="1">
    <citation type="submission" date="2020-11" db="EMBL/GenBank/DDBJ databases">
        <title>Kefir isolates.</title>
        <authorList>
            <person name="Marcisauskas S."/>
            <person name="Kim Y."/>
            <person name="Blasche S."/>
        </authorList>
    </citation>
    <scope>NUCLEOTIDE SEQUENCE [LARGE SCALE GENOMIC DNA]</scope>
    <source>
        <strain evidence="6 7">KR</strain>
    </source>
</reference>
<dbReference type="InterPro" id="IPR001452">
    <property type="entry name" value="SH3_domain"/>
</dbReference>
<evidence type="ECO:0000256" key="3">
    <source>
        <dbReference type="SAM" id="MobiDB-lite"/>
    </source>
</evidence>
<dbReference type="GO" id="GO:0008289">
    <property type="term" value="F:lipid binding"/>
    <property type="evidence" value="ECO:0007669"/>
    <property type="project" value="TreeGrafter"/>
</dbReference>
<dbReference type="PRINTS" id="PR00452">
    <property type="entry name" value="SH3DOMAIN"/>
</dbReference>
<accession>A0A9P6VUA0</accession>
<dbReference type="GO" id="GO:0031097">
    <property type="term" value="C:medial cortex"/>
    <property type="evidence" value="ECO:0007669"/>
    <property type="project" value="TreeGrafter"/>
</dbReference>
<dbReference type="InterPro" id="IPR004148">
    <property type="entry name" value="BAR_dom"/>
</dbReference>
<dbReference type="OrthoDB" id="2159336at2759"/>
<dbReference type="InterPro" id="IPR046982">
    <property type="entry name" value="BIN3/RVS161-like"/>
</dbReference>
<dbReference type="PROSITE" id="PS50002">
    <property type="entry name" value="SH3"/>
    <property type="match status" value="1"/>
</dbReference>
<dbReference type="InterPro" id="IPR036028">
    <property type="entry name" value="SH3-like_dom_sf"/>
</dbReference>
<dbReference type="EMBL" id="PUHQ01000129">
    <property type="protein sequence ID" value="KAG0655118.1"/>
    <property type="molecule type" value="Genomic_DNA"/>
</dbReference>
<sequence>MATRRAPHMLGSKVGMGKTSVDAETNEIVRRFAGLEEYTAKLVKDTSAFRDAVATMLTSQTGFATAFTTLFSPLQGETSLTATHPYAETTLRNIDQYQEFMVELREAIEPEIELVDARVTAPLKEYQELLKKIRKTITKREHKLVDYDRHNNSYNKLKDKKEKSLSDEKNLFKYEQELELATQEYEHYNGMLKAEIPQFLALSSSFIAPIFQTFYFIEVGILYTLLEKMQSFTTSTYGPDAVGVDGLETMHYERMGDVAERIDALTITKRFVSTAKFMSAHRAGSDTASTYSSSSLGRSSSYARPGASLDAAAPPAYAPPAATSPGLAGKRPPPPPPPGGGASKKKEFVTALYDYEAQAAGDLSFRAGDRIELVKRTESDQDWWTGRLDGREGQFPANYTQGA</sequence>
<evidence type="ECO:0000256" key="1">
    <source>
        <dbReference type="ARBA" id="ARBA00022443"/>
    </source>
</evidence>
<feature type="region of interest" description="Disordered" evidence="3">
    <location>
        <begin position="313"/>
        <end position="345"/>
    </location>
</feature>
<dbReference type="Pfam" id="PF03114">
    <property type="entry name" value="BAR"/>
    <property type="match status" value="1"/>
</dbReference>
<keyword evidence="1 2" id="KW-0728">SH3 domain</keyword>
<dbReference type="SUPFAM" id="SSF103657">
    <property type="entry name" value="BAR/IMD domain-like"/>
    <property type="match status" value="1"/>
</dbReference>